<proteinExistence type="predicted"/>
<keyword evidence="2" id="KW-1185">Reference proteome</keyword>
<dbReference type="Proteomes" id="UP000007360">
    <property type="component" value="Unassembled WGS sequence"/>
</dbReference>
<protein>
    <submittedName>
        <fullName evidence="1">Uncharacterized protein</fullName>
    </submittedName>
</protein>
<organism evidence="1 2">
    <name type="scientific">Methanobacterium formicicum (strain DSM 3637 / PP1)</name>
    <dbReference type="NCBI Taxonomy" id="1204725"/>
    <lineage>
        <taxon>Archaea</taxon>
        <taxon>Methanobacteriati</taxon>
        <taxon>Methanobacteriota</taxon>
        <taxon>Methanomada group</taxon>
        <taxon>Methanobacteria</taxon>
        <taxon>Methanobacteriales</taxon>
        <taxon>Methanobacteriaceae</taxon>
        <taxon>Methanobacterium</taxon>
    </lineage>
</organism>
<dbReference type="RefSeq" id="WP_004031738.1">
    <property type="nucleotide sequence ID" value="NZ_AMPO01000011.1"/>
</dbReference>
<comment type="caution">
    <text evidence="1">The sequence shown here is derived from an EMBL/GenBank/DDBJ whole genome shotgun (WGS) entry which is preliminary data.</text>
</comment>
<dbReference type="PATRIC" id="fig|1204725.3.peg.2268"/>
<reference evidence="1 2" key="1">
    <citation type="journal article" date="2012" name="J. Bacteriol.">
        <title>Draft genome sequence of Methanobacterium formicicum DSM 3637, an archaebacterium isolated from the methane producer amoeba Pelomyxa palustris.</title>
        <authorList>
            <person name="Gutierrez G."/>
        </authorList>
    </citation>
    <scope>NUCLEOTIDE SEQUENCE [LARGE SCALE GENOMIC DNA]</scope>
    <source>
        <strain evidence="2">DSM 3637 / PP1</strain>
    </source>
</reference>
<evidence type="ECO:0000313" key="1">
    <source>
        <dbReference type="EMBL" id="EKF84978.1"/>
    </source>
</evidence>
<accession>K2QXH1</accession>
<dbReference type="AlphaFoldDB" id="K2QXH1"/>
<evidence type="ECO:0000313" key="2">
    <source>
        <dbReference type="Proteomes" id="UP000007360"/>
    </source>
</evidence>
<gene>
    <name evidence="1" type="ORF">A994_11292</name>
</gene>
<name>K2QXH1_METFP</name>
<dbReference type="EMBL" id="AMPO01000011">
    <property type="protein sequence ID" value="EKF84978.1"/>
    <property type="molecule type" value="Genomic_DNA"/>
</dbReference>
<sequence>MEQLEKLKKITMPTAMVSSKAVSNVIVYKIESSKIMTVTPAGYYITKTHIGSNPTAFNTVKSF</sequence>